<dbReference type="KEGG" id="sapp:SAC06_04350"/>
<dbReference type="RefSeq" id="WP_350258993.1">
    <property type="nucleotide sequence ID" value="NZ_CP138335.1"/>
</dbReference>
<protein>
    <recommendedName>
        <fullName evidence="2">DNA-binding protein</fullName>
    </recommendedName>
</protein>
<gene>
    <name evidence="1" type="ORF">SAC06_04350</name>
</gene>
<dbReference type="EMBL" id="CP138335">
    <property type="protein sequence ID" value="XBW08793.1"/>
    <property type="molecule type" value="Genomic_DNA"/>
</dbReference>
<proteinExistence type="predicted"/>
<evidence type="ECO:0000313" key="1">
    <source>
        <dbReference type="EMBL" id="XBW08793.1"/>
    </source>
</evidence>
<reference evidence="1" key="1">
    <citation type="submission" date="2023-11" db="EMBL/GenBank/DDBJ databases">
        <title>Scrofimicrobium hongkongense sp. nov., isolated from a patient with peritonitis.</title>
        <authorList>
            <person name="Lao H.Y."/>
            <person name="Wong A.Y.P."/>
            <person name="Ng T.L."/>
            <person name="Wong R.Y.L."/>
            <person name="Yau M.C.Y."/>
            <person name="Lam J.Y.W."/>
            <person name="Siu G.K.H."/>
        </authorList>
    </citation>
    <scope>NUCLEOTIDE SEQUENCE</scope>
    <source>
        <strain evidence="1">R131</strain>
    </source>
</reference>
<accession>A0AAU7V9L9</accession>
<name>A0AAU7V9L9_9ACTO</name>
<dbReference type="AlphaFoldDB" id="A0AAU7V9L9"/>
<evidence type="ECO:0008006" key="2">
    <source>
        <dbReference type="Google" id="ProtNLM"/>
    </source>
</evidence>
<organism evidence="1">
    <name type="scientific">Scrofimicrobium appendicitidis</name>
    <dbReference type="NCBI Taxonomy" id="3079930"/>
    <lineage>
        <taxon>Bacteria</taxon>
        <taxon>Bacillati</taxon>
        <taxon>Actinomycetota</taxon>
        <taxon>Actinomycetes</taxon>
        <taxon>Actinomycetales</taxon>
        <taxon>Actinomycetaceae</taxon>
        <taxon>Scrofimicrobium</taxon>
    </lineage>
</organism>
<sequence length="203" mass="21683">MFVLTADQRASRRGPDLVPGALAVLEDLPTVLPFERTIGDEIQGVLSDPAIALLAAARLSRANRWSIGLGVGPIESPLPPTSREGRGPAFIAAREAVERAKGLYPSVTVVGADTKQVHEARTVLSLLAGIWVKRTDPGWEAVDTMLRHGGSQAGAARSLGISEQAISQRLKTALWQLELDAQPLIVDLLDRANRASSDERTSP</sequence>